<evidence type="ECO:0000313" key="2">
    <source>
        <dbReference type="Proteomes" id="UP001311232"/>
    </source>
</evidence>
<evidence type="ECO:0000313" key="1">
    <source>
        <dbReference type="EMBL" id="KAK5617288.1"/>
    </source>
</evidence>
<sequence length="152" mass="17266">MLDHLFAEYWTVYTLLDTTRPFDIIGHFVSSIVRHYKSQCALRLVGRGRPKSDVTRDYIWKAGVLNLAFQLEISTDYHATEASSGEEEVPRGVFIYSPSLATKRTFMTEIPGIRRPEISTLPIEGVSLTRNQKTTEFQGDGSPPCFFVLVDF</sequence>
<name>A0AAV9S7D5_9TELE</name>
<reference evidence="1 2" key="1">
    <citation type="submission" date="2021-06" db="EMBL/GenBank/DDBJ databases">
        <authorList>
            <person name="Palmer J.M."/>
        </authorList>
    </citation>
    <scope>NUCLEOTIDE SEQUENCE [LARGE SCALE GENOMIC DNA]</scope>
    <source>
        <strain evidence="1 2">MEX-2019</strain>
        <tissue evidence="1">Muscle</tissue>
    </source>
</reference>
<comment type="caution">
    <text evidence="1">The sequence shown here is derived from an EMBL/GenBank/DDBJ whole genome shotgun (WGS) entry which is preliminary data.</text>
</comment>
<organism evidence="1 2">
    <name type="scientific">Crenichthys baileyi</name>
    <name type="common">White River springfish</name>
    <dbReference type="NCBI Taxonomy" id="28760"/>
    <lineage>
        <taxon>Eukaryota</taxon>
        <taxon>Metazoa</taxon>
        <taxon>Chordata</taxon>
        <taxon>Craniata</taxon>
        <taxon>Vertebrata</taxon>
        <taxon>Euteleostomi</taxon>
        <taxon>Actinopterygii</taxon>
        <taxon>Neopterygii</taxon>
        <taxon>Teleostei</taxon>
        <taxon>Neoteleostei</taxon>
        <taxon>Acanthomorphata</taxon>
        <taxon>Ovalentaria</taxon>
        <taxon>Atherinomorphae</taxon>
        <taxon>Cyprinodontiformes</taxon>
        <taxon>Goodeidae</taxon>
        <taxon>Crenichthys</taxon>
    </lineage>
</organism>
<gene>
    <name evidence="1" type="ORF">CRENBAI_008521</name>
</gene>
<protein>
    <submittedName>
        <fullName evidence="1">Uncharacterized protein</fullName>
    </submittedName>
</protein>
<dbReference type="EMBL" id="JAHHUM010000751">
    <property type="protein sequence ID" value="KAK5617288.1"/>
    <property type="molecule type" value="Genomic_DNA"/>
</dbReference>
<accession>A0AAV9S7D5</accession>
<keyword evidence="2" id="KW-1185">Reference proteome</keyword>
<dbReference type="AlphaFoldDB" id="A0AAV9S7D5"/>
<dbReference type="Proteomes" id="UP001311232">
    <property type="component" value="Unassembled WGS sequence"/>
</dbReference>
<proteinExistence type="predicted"/>